<evidence type="ECO:0000259" key="4">
    <source>
        <dbReference type="PROSITE" id="PS50067"/>
    </source>
</evidence>
<dbReference type="Pfam" id="PF00225">
    <property type="entry name" value="Kinesin"/>
    <property type="match status" value="1"/>
</dbReference>
<evidence type="ECO:0000313" key="5">
    <source>
        <dbReference type="EMBL" id="KAJ8866758.1"/>
    </source>
</evidence>
<keyword evidence="2" id="KW-0067">ATP-binding</keyword>
<name>A0ABQ9G5V6_9NEOP</name>
<evidence type="ECO:0000256" key="2">
    <source>
        <dbReference type="ARBA" id="ARBA00022840"/>
    </source>
</evidence>
<evidence type="ECO:0000256" key="3">
    <source>
        <dbReference type="PROSITE-ProRule" id="PRU00283"/>
    </source>
</evidence>
<evidence type="ECO:0000313" key="6">
    <source>
        <dbReference type="Proteomes" id="UP001159363"/>
    </source>
</evidence>
<dbReference type="Gene3D" id="3.40.850.10">
    <property type="entry name" value="Kinesin motor domain"/>
    <property type="match status" value="1"/>
</dbReference>
<gene>
    <name evidence="5" type="ORF">PR048_032619</name>
</gene>
<evidence type="ECO:0000256" key="1">
    <source>
        <dbReference type="ARBA" id="ARBA00022741"/>
    </source>
</evidence>
<protein>
    <recommendedName>
        <fullName evidence="4">Kinesin motor domain-containing protein</fullName>
    </recommendedName>
</protein>
<reference evidence="5 6" key="1">
    <citation type="submission" date="2023-02" db="EMBL/GenBank/DDBJ databases">
        <title>LHISI_Scaffold_Assembly.</title>
        <authorList>
            <person name="Stuart O.P."/>
            <person name="Cleave R."/>
            <person name="Magrath M.J.L."/>
            <person name="Mikheyev A.S."/>
        </authorList>
    </citation>
    <scope>NUCLEOTIDE SEQUENCE [LARGE SCALE GENOMIC DNA]</scope>
    <source>
        <strain evidence="5">Daus_M_001</strain>
        <tissue evidence="5">Leg muscle</tissue>
    </source>
</reference>
<organism evidence="5 6">
    <name type="scientific">Dryococelus australis</name>
    <dbReference type="NCBI Taxonomy" id="614101"/>
    <lineage>
        <taxon>Eukaryota</taxon>
        <taxon>Metazoa</taxon>
        <taxon>Ecdysozoa</taxon>
        <taxon>Arthropoda</taxon>
        <taxon>Hexapoda</taxon>
        <taxon>Insecta</taxon>
        <taxon>Pterygota</taxon>
        <taxon>Neoptera</taxon>
        <taxon>Polyneoptera</taxon>
        <taxon>Phasmatodea</taxon>
        <taxon>Verophasmatodea</taxon>
        <taxon>Anareolatae</taxon>
        <taxon>Phasmatidae</taxon>
        <taxon>Eurycanthinae</taxon>
        <taxon>Dryococelus</taxon>
    </lineage>
</organism>
<sequence>MIPSSSPIVVFVTICTLQGYIKSSMTATKKKKKADFIPYRDSVLTWLLRENLGGNSKTAMIAAISPADINYDETLSTLRKLVAILLSCVTLVVGSESHGQDYQLLSPNSHTVSSVGGQDVMM</sequence>
<keyword evidence="1" id="KW-0547">Nucleotide-binding</keyword>
<dbReference type="InterPro" id="IPR027417">
    <property type="entry name" value="P-loop_NTPase"/>
</dbReference>
<dbReference type="Proteomes" id="UP001159363">
    <property type="component" value="Chromosome 15"/>
</dbReference>
<dbReference type="SUPFAM" id="SSF52540">
    <property type="entry name" value="P-loop containing nucleoside triphosphate hydrolases"/>
    <property type="match status" value="1"/>
</dbReference>
<keyword evidence="6" id="KW-1185">Reference proteome</keyword>
<dbReference type="InterPro" id="IPR001752">
    <property type="entry name" value="Kinesin_motor_dom"/>
</dbReference>
<proteinExistence type="inferred from homology"/>
<comment type="caution">
    <text evidence="3">Lacks conserved residue(s) required for the propagation of feature annotation.</text>
</comment>
<comment type="caution">
    <text evidence="5">The sequence shown here is derived from an EMBL/GenBank/DDBJ whole genome shotgun (WGS) entry which is preliminary data.</text>
</comment>
<dbReference type="PROSITE" id="PS50067">
    <property type="entry name" value="KINESIN_MOTOR_2"/>
    <property type="match status" value="1"/>
</dbReference>
<comment type="similarity">
    <text evidence="3">Belongs to the TRAFAC class myosin-kinesin ATPase superfamily. Kinesin family.</text>
</comment>
<accession>A0ABQ9G5V6</accession>
<dbReference type="InterPro" id="IPR036961">
    <property type="entry name" value="Kinesin_motor_dom_sf"/>
</dbReference>
<feature type="domain" description="Kinesin motor" evidence="4">
    <location>
        <begin position="1"/>
        <end position="87"/>
    </location>
</feature>
<dbReference type="PANTHER" id="PTHR47117">
    <property type="entry name" value="STAR-RELATED LIPID TRANSFER PROTEIN 9"/>
    <property type="match status" value="1"/>
</dbReference>
<dbReference type="EMBL" id="JARBHB010000016">
    <property type="protein sequence ID" value="KAJ8866758.1"/>
    <property type="molecule type" value="Genomic_DNA"/>
</dbReference>